<evidence type="ECO:0000313" key="3">
    <source>
        <dbReference type="EMBL" id="PWW76484.1"/>
    </source>
</evidence>
<evidence type="ECO:0000259" key="2">
    <source>
        <dbReference type="Pfam" id="PF14420"/>
    </source>
</evidence>
<organism evidence="3 4">
    <name type="scientific">Tuber magnatum</name>
    <name type="common">white Piedmont truffle</name>
    <dbReference type="NCBI Taxonomy" id="42249"/>
    <lineage>
        <taxon>Eukaryota</taxon>
        <taxon>Fungi</taxon>
        <taxon>Dikarya</taxon>
        <taxon>Ascomycota</taxon>
        <taxon>Pezizomycotina</taxon>
        <taxon>Pezizomycetes</taxon>
        <taxon>Pezizales</taxon>
        <taxon>Tuberaceae</taxon>
        <taxon>Tuber</taxon>
    </lineage>
</organism>
<dbReference type="OrthoDB" id="539213at2759"/>
<sequence length="174" mass="18875">MYQWDPVKEVIRELYVDQNLSLRRVMEHFDSIGYWITTGMERGPCQRSYRDKLAQWGYLRSTGPRGNTKGKGQEGTASSEAGSTEKTMNSPSVAGGPSGVSLQAGYSGGAATTHPESELGHQGAGHSDQSAGEDTQFEQFQHGVGLYYSLGQCPCRDSEIMCEACVILVAELEG</sequence>
<comment type="caution">
    <text evidence="3">The sequence shown here is derived from an EMBL/GenBank/DDBJ whole genome shotgun (WGS) entry which is preliminary data.</text>
</comment>
<dbReference type="InterPro" id="IPR025676">
    <property type="entry name" value="Clr5_dom"/>
</dbReference>
<evidence type="ECO:0000256" key="1">
    <source>
        <dbReference type="SAM" id="MobiDB-lite"/>
    </source>
</evidence>
<gene>
    <name evidence="3" type="ORF">C7212DRAFT_343678</name>
</gene>
<reference evidence="3 4" key="1">
    <citation type="submission" date="2018-03" db="EMBL/GenBank/DDBJ databases">
        <title>Genomes of Pezizomycetes fungi and the evolution of truffles.</title>
        <authorList>
            <person name="Murat C."/>
            <person name="Payen T."/>
            <person name="Noel B."/>
            <person name="Kuo A."/>
            <person name="Martin F.M."/>
        </authorList>
    </citation>
    <scope>NUCLEOTIDE SEQUENCE [LARGE SCALE GENOMIC DNA]</scope>
    <source>
        <strain evidence="3">091103-1</strain>
    </source>
</reference>
<proteinExistence type="predicted"/>
<keyword evidence="4" id="KW-1185">Reference proteome</keyword>
<dbReference type="Pfam" id="PF14420">
    <property type="entry name" value="Clr5"/>
    <property type="match status" value="1"/>
</dbReference>
<dbReference type="EMBL" id="PYWC01000033">
    <property type="protein sequence ID" value="PWW76484.1"/>
    <property type="molecule type" value="Genomic_DNA"/>
</dbReference>
<feature type="domain" description="Clr5" evidence="2">
    <location>
        <begin position="2"/>
        <end position="57"/>
    </location>
</feature>
<evidence type="ECO:0000313" key="4">
    <source>
        <dbReference type="Proteomes" id="UP000246991"/>
    </source>
</evidence>
<protein>
    <recommendedName>
        <fullName evidence="2">Clr5 domain-containing protein</fullName>
    </recommendedName>
</protein>
<feature type="region of interest" description="Disordered" evidence="1">
    <location>
        <begin position="60"/>
        <end position="133"/>
    </location>
</feature>
<name>A0A317SQ06_9PEZI</name>
<dbReference type="Proteomes" id="UP000246991">
    <property type="component" value="Unassembled WGS sequence"/>
</dbReference>
<dbReference type="AlphaFoldDB" id="A0A317SQ06"/>
<feature type="compositionally biased region" description="Low complexity" evidence="1">
    <location>
        <begin position="90"/>
        <end position="101"/>
    </location>
</feature>
<accession>A0A317SQ06</accession>
<feature type="compositionally biased region" description="Polar residues" evidence="1">
    <location>
        <begin position="75"/>
        <end position="89"/>
    </location>
</feature>